<dbReference type="InterPro" id="IPR036928">
    <property type="entry name" value="AS_sf"/>
</dbReference>
<dbReference type="PANTHER" id="PTHR11895:SF76">
    <property type="entry name" value="INDOLEACETAMIDE HYDROLASE"/>
    <property type="match status" value="1"/>
</dbReference>
<sequence>MPHGAPSLLAPASIPVDPIVRLSASALASAIRRKDVSCVETMNAYLDHIACVNGALNAIVALRDRDALVAEAAQKDAALARGEHHGWLHGIPQAPKDIAMTKGIVTTFGSPIFRNHVPQADSVGVARMRAAGAIFIGKTNTPEFGLGSHTFNDVYGATRNPYDLTKSAGGSSGGTAAALAARMLPVADGSDFGGSLRNPAAFCNVYGFRPSQGRVPRWPSVDVFVQQLGTEGPMGRTVGDVANLLAIQAGYDPHDPLSLAEDPAVFAQPLDTDLRGKRVAWVGDWNGYLATEPGVLAQCETGLATLREIGCDVDAALPAFAPERLWRIWLAHRHLLSGGGLLAHYRDPARRALLKPEAVYEVEGLLALPAQAIFDASVERTAWHQTLLGFFERFDFIAAPAAQVFPFDVDARWPQQIAGRPMDTYHRWMETVMPWTLAGCPVISVPVGFNAAGLPMGMQLIGRPRADLAVLQLARGYEQAADWVGRRQPGWMAAQVAA</sequence>
<organism evidence="2 3">
    <name type="scientific">Burkholderia ubonensis</name>
    <dbReference type="NCBI Taxonomy" id="101571"/>
    <lineage>
        <taxon>Bacteria</taxon>
        <taxon>Pseudomonadati</taxon>
        <taxon>Pseudomonadota</taxon>
        <taxon>Betaproteobacteria</taxon>
        <taxon>Burkholderiales</taxon>
        <taxon>Burkholderiaceae</taxon>
        <taxon>Burkholderia</taxon>
        <taxon>Burkholderia cepacia complex</taxon>
    </lineage>
</organism>
<evidence type="ECO:0000313" key="3">
    <source>
        <dbReference type="Proteomes" id="UP000056453"/>
    </source>
</evidence>
<dbReference type="GO" id="GO:0003824">
    <property type="term" value="F:catalytic activity"/>
    <property type="evidence" value="ECO:0007669"/>
    <property type="project" value="InterPro"/>
</dbReference>
<evidence type="ECO:0000313" key="2">
    <source>
        <dbReference type="EMBL" id="KVP94275.1"/>
    </source>
</evidence>
<dbReference type="NCBIfam" id="NF005686">
    <property type="entry name" value="PRK07486.1"/>
    <property type="match status" value="1"/>
</dbReference>
<dbReference type="PANTHER" id="PTHR11895">
    <property type="entry name" value="TRANSAMIDASE"/>
    <property type="match status" value="1"/>
</dbReference>
<reference evidence="2 3" key="1">
    <citation type="submission" date="2015-11" db="EMBL/GenBank/DDBJ databases">
        <title>Expanding the genomic diversity of Burkholderia species for the development of highly accurate diagnostics.</title>
        <authorList>
            <person name="Sahl J."/>
            <person name="Keim P."/>
            <person name="Wagner D."/>
        </authorList>
    </citation>
    <scope>NUCLEOTIDE SEQUENCE [LARGE SCALE GENOMIC DNA]</scope>
    <source>
        <strain evidence="2 3">MSMB1808WGS</strain>
    </source>
</reference>
<dbReference type="InterPro" id="IPR020556">
    <property type="entry name" value="Amidase_CS"/>
</dbReference>
<dbReference type="EMBL" id="LPBJ01000073">
    <property type="protein sequence ID" value="KVP94275.1"/>
    <property type="molecule type" value="Genomic_DNA"/>
</dbReference>
<protein>
    <submittedName>
        <fullName evidence="2">Amidase</fullName>
    </submittedName>
</protein>
<dbReference type="InterPro" id="IPR023631">
    <property type="entry name" value="Amidase_dom"/>
</dbReference>
<dbReference type="RefSeq" id="WP_059955134.1">
    <property type="nucleotide sequence ID" value="NZ_LPBJ01000073.1"/>
</dbReference>
<dbReference type="SUPFAM" id="SSF75304">
    <property type="entry name" value="Amidase signature (AS) enzymes"/>
    <property type="match status" value="1"/>
</dbReference>
<proteinExistence type="predicted"/>
<name>A0AAW3MUH7_9BURK</name>
<keyword evidence="3" id="KW-1185">Reference proteome</keyword>
<dbReference type="Gene3D" id="3.90.1300.10">
    <property type="entry name" value="Amidase signature (AS) domain"/>
    <property type="match status" value="1"/>
</dbReference>
<dbReference type="InterPro" id="IPR000120">
    <property type="entry name" value="Amidase"/>
</dbReference>
<dbReference type="Proteomes" id="UP000056453">
    <property type="component" value="Unassembled WGS sequence"/>
</dbReference>
<accession>A0AAW3MUH7</accession>
<gene>
    <name evidence="2" type="ORF">WJ96_11570</name>
</gene>
<dbReference type="PROSITE" id="PS00571">
    <property type="entry name" value="AMIDASES"/>
    <property type="match status" value="1"/>
</dbReference>
<comment type="caution">
    <text evidence="2">The sequence shown here is derived from an EMBL/GenBank/DDBJ whole genome shotgun (WGS) entry which is preliminary data.</text>
</comment>
<evidence type="ECO:0000259" key="1">
    <source>
        <dbReference type="Pfam" id="PF01425"/>
    </source>
</evidence>
<feature type="domain" description="Amidase" evidence="1">
    <location>
        <begin position="40"/>
        <end position="471"/>
    </location>
</feature>
<dbReference type="AlphaFoldDB" id="A0AAW3MUH7"/>
<dbReference type="Pfam" id="PF01425">
    <property type="entry name" value="Amidase"/>
    <property type="match status" value="1"/>
</dbReference>